<dbReference type="Pfam" id="PF05913">
    <property type="entry name" value="MupG_C"/>
    <property type="match status" value="1"/>
</dbReference>
<dbReference type="PANTHER" id="PTHR38435:SF2">
    <property type="entry name" value="DUF871 DOMAIN-CONTAINING PROTEIN"/>
    <property type="match status" value="1"/>
</dbReference>
<dbReference type="Gene3D" id="2.40.100.10">
    <property type="entry name" value="Cyclophilin-like"/>
    <property type="match status" value="1"/>
</dbReference>
<feature type="domain" description="6-phospho-N-acetylmuramidase N-terminal" evidence="2">
    <location>
        <begin position="2"/>
        <end position="231"/>
    </location>
</feature>
<dbReference type="Proteomes" id="UP000265816">
    <property type="component" value="Unassembled WGS sequence"/>
</dbReference>
<dbReference type="InterPro" id="IPR043894">
    <property type="entry name" value="MupG_C"/>
</dbReference>
<dbReference type="InterPro" id="IPR029000">
    <property type="entry name" value="Cyclophilin-like_dom_sf"/>
</dbReference>
<dbReference type="SUPFAM" id="SSF50891">
    <property type="entry name" value="Cyclophilin-like"/>
    <property type="match status" value="1"/>
</dbReference>
<dbReference type="Pfam" id="PF19200">
    <property type="entry name" value="MupG_N"/>
    <property type="match status" value="1"/>
</dbReference>
<dbReference type="InterPro" id="IPR043797">
    <property type="entry name" value="MupG_N"/>
</dbReference>
<comment type="caution">
    <text evidence="3">The sequence shown here is derived from an EMBL/GenBank/DDBJ whole genome shotgun (WGS) entry which is preliminary data.</text>
</comment>
<evidence type="ECO:0000259" key="1">
    <source>
        <dbReference type="Pfam" id="PF05913"/>
    </source>
</evidence>
<protein>
    <submittedName>
        <fullName evidence="3">DUF871 domain-containing protein</fullName>
    </submittedName>
</protein>
<dbReference type="PANTHER" id="PTHR38435">
    <property type="match status" value="1"/>
</dbReference>
<evidence type="ECO:0000259" key="2">
    <source>
        <dbReference type="Pfam" id="PF19200"/>
    </source>
</evidence>
<dbReference type="Gene3D" id="3.20.20.70">
    <property type="entry name" value="Aldolase class I"/>
    <property type="match status" value="1"/>
</dbReference>
<evidence type="ECO:0000313" key="4">
    <source>
        <dbReference type="Proteomes" id="UP000265816"/>
    </source>
</evidence>
<dbReference type="RefSeq" id="WP_119114307.1">
    <property type="nucleotide sequence ID" value="NZ_CBCSEO010000013.1"/>
</dbReference>
<sequence>MLGFSVYLSESVKGQEGYIRKMKDHGFTSIFTSLHIPEDDPGKYKDELAELGGIANEIGMELMADISPKSLHHLGFTWETADGLLSWGLTGLRIDYGVEDELIAELSQKMRVALNASTLTAQSLENMKRLGLKVAAAEAWHNFYPRPETGLARDFFHEQNKLITEAGLTVMAFVPGDEKRRGPLYQGLPTLEDHRFASPFAAYVDLKEQEGVGKILVGDVELGEDSLRQFTAYSDGVILLRAKAHCGDEGLLRSVASIQTNRTDVARDVIRSMESRLYATIGTGGISPENTVERPAGSITVDNERYDRYQGEIQITKRDLPVDAKVNVIGRIIEEDRLLLPFIKGGKRFRIEWVQ</sequence>
<evidence type="ECO:0000313" key="3">
    <source>
        <dbReference type="EMBL" id="RID82691.1"/>
    </source>
</evidence>
<dbReference type="OrthoDB" id="5809921at2"/>
<dbReference type="AlphaFoldDB" id="A0A398AYW8"/>
<dbReference type="InterPro" id="IPR008589">
    <property type="entry name" value="MupG"/>
</dbReference>
<name>A0A398AYW8_9BACI</name>
<keyword evidence="4" id="KW-1185">Reference proteome</keyword>
<dbReference type="SUPFAM" id="SSF51445">
    <property type="entry name" value="(Trans)glycosidases"/>
    <property type="match status" value="1"/>
</dbReference>
<organism evidence="3 4">
    <name type="scientific">Mesobacillus zeae</name>
    <dbReference type="NCBI Taxonomy" id="1917180"/>
    <lineage>
        <taxon>Bacteria</taxon>
        <taxon>Bacillati</taxon>
        <taxon>Bacillota</taxon>
        <taxon>Bacilli</taxon>
        <taxon>Bacillales</taxon>
        <taxon>Bacillaceae</taxon>
        <taxon>Mesobacillus</taxon>
    </lineage>
</organism>
<dbReference type="InterPro" id="IPR017853">
    <property type="entry name" value="GH"/>
</dbReference>
<dbReference type="EMBL" id="QWVT01000033">
    <property type="protein sequence ID" value="RID82691.1"/>
    <property type="molecule type" value="Genomic_DNA"/>
</dbReference>
<gene>
    <name evidence="3" type="ORF">D1970_18335</name>
</gene>
<proteinExistence type="predicted"/>
<reference evidence="3 4" key="1">
    <citation type="submission" date="2018-08" db="EMBL/GenBank/DDBJ databases">
        <title>Bacillus jemisoniae sp. nov., Bacillus chryseoplanitiae sp. nov., Bacillus resnikiae sp. nov., and Bacillus frankliniae sp. nov., isolated from Viking spacecraft and associated surfaces.</title>
        <authorList>
            <person name="Seuylemezian A."/>
            <person name="Vaishampayan P."/>
        </authorList>
    </citation>
    <scope>NUCLEOTIDE SEQUENCE [LARGE SCALE GENOMIC DNA]</scope>
    <source>
        <strain evidence="3 4">JJ-247</strain>
    </source>
</reference>
<dbReference type="InterPro" id="IPR013785">
    <property type="entry name" value="Aldolase_TIM"/>
</dbReference>
<feature type="domain" description="6-phospho-N-acetylmuramidase C-terminal" evidence="1">
    <location>
        <begin position="256"/>
        <end position="351"/>
    </location>
</feature>
<accession>A0A398AYW8</accession>